<keyword evidence="3" id="KW-0677">Repeat</keyword>
<reference key="1">
    <citation type="submission" date="2007-01" db="EMBL/GenBank/DDBJ databases">
        <title>The Genome Sequence of Puccinia graminis f. sp. tritici Strain CRL 75-36-700-3.</title>
        <authorList>
            <consortium name="The Broad Institute Genome Sequencing Platform"/>
            <person name="Birren B."/>
            <person name="Lander E."/>
            <person name="Galagan J."/>
            <person name="Nusbaum C."/>
            <person name="Devon K."/>
            <person name="Cuomo C."/>
            <person name="Jaffe D."/>
            <person name="Butler J."/>
            <person name="Alvarez P."/>
            <person name="Gnerre S."/>
            <person name="Grabherr M."/>
            <person name="Mauceli E."/>
            <person name="Brockman W."/>
            <person name="Young S."/>
            <person name="LaButti K."/>
            <person name="Sykes S."/>
            <person name="DeCaprio D."/>
            <person name="Crawford M."/>
            <person name="Koehrsen M."/>
            <person name="Engels R."/>
            <person name="Montgomery P."/>
            <person name="Pearson M."/>
            <person name="Howarth C."/>
            <person name="Larson L."/>
            <person name="White J."/>
            <person name="Zeng Q."/>
            <person name="Kodira C."/>
            <person name="Yandava C."/>
            <person name="Alvarado L."/>
            <person name="O'Leary S."/>
            <person name="Szabo L."/>
            <person name="Dean R."/>
            <person name="Schein J."/>
        </authorList>
    </citation>
    <scope>NUCLEOTIDE SEQUENCE</scope>
    <source>
        <strain>CRL 75-36-700-3</strain>
    </source>
</reference>
<feature type="region of interest" description="Disordered" evidence="10">
    <location>
        <begin position="284"/>
        <end position="329"/>
    </location>
</feature>
<evidence type="ECO:0000256" key="1">
    <source>
        <dbReference type="ARBA" id="ARBA00004123"/>
    </source>
</evidence>
<keyword evidence="9" id="KW-0539">Nucleus</keyword>
<feature type="compositionally biased region" description="Polar residues" evidence="10">
    <location>
        <begin position="199"/>
        <end position="211"/>
    </location>
</feature>
<dbReference type="KEGG" id="pgr:PGTG_07919"/>
<feature type="region of interest" description="Disordered" evidence="10">
    <location>
        <begin position="1"/>
        <end position="65"/>
    </location>
</feature>
<evidence type="ECO:0000256" key="7">
    <source>
        <dbReference type="ARBA" id="ARBA00023125"/>
    </source>
</evidence>
<dbReference type="HOGENOM" id="CLU_061626_1_0_1"/>
<keyword evidence="7" id="KW-0238">DNA-binding</keyword>
<keyword evidence="4" id="KW-0863">Zinc-finger</keyword>
<keyword evidence="5" id="KW-0862">Zinc</keyword>
<evidence type="ECO:0000256" key="5">
    <source>
        <dbReference type="ARBA" id="ARBA00022833"/>
    </source>
</evidence>
<organism evidence="11 12">
    <name type="scientific">Puccinia graminis f. sp. tritici (strain CRL 75-36-700-3 / race SCCL)</name>
    <name type="common">Black stem rust fungus</name>
    <dbReference type="NCBI Taxonomy" id="418459"/>
    <lineage>
        <taxon>Eukaryota</taxon>
        <taxon>Fungi</taxon>
        <taxon>Dikarya</taxon>
        <taxon>Basidiomycota</taxon>
        <taxon>Pucciniomycotina</taxon>
        <taxon>Pucciniomycetes</taxon>
        <taxon>Pucciniales</taxon>
        <taxon>Pucciniaceae</taxon>
        <taxon>Puccinia</taxon>
    </lineage>
</organism>
<sequence length="329" mass="36695">MNQLMRQRPVNNTDMPYMNYQPPNKPGHHRQTQTNNQNQTPLHSPEADHPSIEAVKHNKPDLQGPEDYNECPNDLDEHVNNLSEQEQAYKTISDNHDPEVLPEIVPESDDPQVTEPAFSMDNYSARDVNCWARTLSDDQFEQLRILGPASRIESFRQYAITNLDQPTQTFTQIMSSTPQSNQEPLSQIPSEVADNHNQYVDSTSNETNNPFLHSHHVNHQPYQSTHSSYYDCSNYNITDLDENPYDTVVHEDGVLDDGSFGDGGPDNCGFDTGKFDDGGFDDGGINDGGFDDGGFDNGGFDDGGFDDGGFDDGGFDEGGFDDGYGSPYY</sequence>
<dbReference type="GeneID" id="10533215"/>
<name>E3KBF8_PUCGT</name>
<reference evidence="12" key="2">
    <citation type="journal article" date="2011" name="Proc. Natl. Acad. Sci. U.S.A.">
        <title>Obligate biotrophy features unraveled by the genomic analysis of rust fungi.</title>
        <authorList>
            <person name="Duplessis S."/>
            <person name="Cuomo C.A."/>
            <person name="Lin Y.-C."/>
            <person name="Aerts A."/>
            <person name="Tisserant E."/>
            <person name="Veneault-Fourrey C."/>
            <person name="Joly D.L."/>
            <person name="Hacquard S."/>
            <person name="Amselem J."/>
            <person name="Cantarel B.L."/>
            <person name="Chiu R."/>
            <person name="Coutinho P.M."/>
            <person name="Feau N."/>
            <person name="Field M."/>
            <person name="Frey P."/>
            <person name="Gelhaye E."/>
            <person name="Goldberg J."/>
            <person name="Grabherr M.G."/>
            <person name="Kodira C.D."/>
            <person name="Kohler A."/>
            <person name="Kuees U."/>
            <person name="Lindquist E.A."/>
            <person name="Lucas S.M."/>
            <person name="Mago R."/>
            <person name="Mauceli E."/>
            <person name="Morin E."/>
            <person name="Murat C."/>
            <person name="Pangilinan J.L."/>
            <person name="Park R."/>
            <person name="Pearson M."/>
            <person name="Quesneville H."/>
            <person name="Rouhier N."/>
            <person name="Sakthikumar S."/>
            <person name="Salamov A.A."/>
            <person name="Schmutz J."/>
            <person name="Selles B."/>
            <person name="Shapiro H."/>
            <person name="Tanguay P."/>
            <person name="Tuskan G.A."/>
            <person name="Henrissat B."/>
            <person name="Van de Peer Y."/>
            <person name="Rouze P."/>
            <person name="Ellis J.G."/>
            <person name="Dodds P.N."/>
            <person name="Schein J.E."/>
            <person name="Zhong S."/>
            <person name="Hamelin R.C."/>
            <person name="Grigoriev I.V."/>
            <person name="Szabo L.J."/>
            <person name="Martin F."/>
        </authorList>
    </citation>
    <scope>NUCLEOTIDE SEQUENCE [LARGE SCALE GENOMIC DNA]</scope>
    <source>
        <strain evidence="12">CRL 75-36-700-3 / race SCCL</strain>
    </source>
</reference>
<dbReference type="GO" id="GO:0003677">
    <property type="term" value="F:DNA binding"/>
    <property type="evidence" value="ECO:0007669"/>
    <property type="project" value="UniProtKB-KW"/>
</dbReference>
<keyword evidence="6" id="KW-0805">Transcription regulation</keyword>
<evidence type="ECO:0000256" key="6">
    <source>
        <dbReference type="ARBA" id="ARBA00023015"/>
    </source>
</evidence>
<dbReference type="GO" id="GO:0008270">
    <property type="term" value="F:zinc ion binding"/>
    <property type="evidence" value="ECO:0007669"/>
    <property type="project" value="UniProtKB-KW"/>
</dbReference>
<feature type="compositionally biased region" description="Basic and acidic residues" evidence="10">
    <location>
        <begin position="45"/>
        <end position="60"/>
    </location>
</feature>
<evidence type="ECO:0000256" key="4">
    <source>
        <dbReference type="ARBA" id="ARBA00022771"/>
    </source>
</evidence>
<evidence type="ECO:0000256" key="8">
    <source>
        <dbReference type="ARBA" id="ARBA00023163"/>
    </source>
</evidence>
<keyword evidence="8" id="KW-0804">Transcription</keyword>
<feature type="compositionally biased region" description="Acidic residues" evidence="10">
    <location>
        <begin position="303"/>
        <end position="320"/>
    </location>
</feature>
<dbReference type="InParanoid" id="E3KBF8"/>
<evidence type="ECO:0000256" key="10">
    <source>
        <dbReference type="SAM" id="MobiDB-lite"/>
    </source>
</evidence>
<accession>E3KBF8</accession>
<evidence type="ECO:0000256" key="9">
    <source>
        <dbReference type="ARBA" id="ARBA00023242"/>
    </source>
</evidence>
<evidence type="ECO:0000256" key="2">
    <source>
        <dbReference type="ARBA" id="ARBA00022723"/>
    </source>
</evidence>
<dbReference type="Proteomes" id="UP000008783">
    <property type="component" value="Unassembled WGS sequence"/>
</dbReference>
<dbReference type="EMBL" id="DS178279">
    <property type="protein sequence ID" value="EFP81670.2"/>
    <property type="molecule type" value="Genomic_DNA"/>
</dbReference>
<dbReference type="RefSeq" id="XP_003326089.2">
    <property type="nucleotide sequence ID" value="XM_003326041.2"/>
</dbReference>
<gene>
    <name evidence="11" type="ORF">PGTG_07919</name>
</gene>
<comment type="subcellular location">
    <subcellularLocation>
        <location evidence="1">Nucleus</location>
    </subcellularLocation>
</comment>
<evidence type="ECO:0000313" key="12">
    <source>
        <dbReference type="Proteomes" id="UP000008783"/>
    </source>
</evidence>
<dbReference type="PANTHER" id="PTHR24383:SF20">
    <property type="entry name" value="C2H2-TYPE DOMAIN-CONTAINING PROTEIN"/>
    <property type="match status" value="1"/>
</dbReference>
<dbReference type="AlphaFoldDB" id="E3KBF8"/>
<dbReference type="PANTHER" id="PTHR24383">
    <property type="entry name" value="ZINC FINGER PROTEIN"/>
    <property type="match status" value="1"/>
</dbReference>
<evidence type="ECO:0000256" key="3">
    <source>
        <dbReference type="ARBA" id="ARBA00022737"/>
    </source>
</evidence>
<feature type="region of interest" description="Disordered" evidence="10">
    <location>
        <begin position="199"/>
        <end position="223"/>
    </location>
</feature>
<feature type="compositionally biased region" description="Polar residues" evidence="10">
    <location>
        <begin position="1"/>
        <end position="14"/>
    </location>
</feature>
<evidence type="ECO:0000313" key="11">
    <source>
        <dbReference type="EMBL" id="EFP81670.2"/>
    </source>
</evidence>
<proteinExistence type="predicted"/>
<keyword evidence="12" id="KW-1185">Reference proteome</keyword>
<protein>
    <submittedName>
        <fullName evidence="11">Uncharacterized protein</fullName>
    </submittedName>
</protein>
<dbReference type="GO" id="GO:0005634">
    <property type="term" value="C:nucleus"/>
    <property type="evidence" value="ECO:0007669"/>
    <property type="project" value="UniProtKB-SubCell"/>
</dbReference>
<dbReference type="VEuPathDB" id="FungiDB:PGTG_07919"/>
<keyword evidence="2" id="KW-0479">Metal-binding</keyword>